<evidence type="ECO:0000313" key="2">
    <source>
        <dbReference type="Proteomes" id="UP001605036"/>
    </source>
</evidence>
<sequence>MGFVHEGVTRRVAISDGESVRIIKDFEEGMMPCSVSEGGRLRRSLYNPIRRLRSQLPARISCSVIRVCSCWPLSGEIWPSR</sequence>
<accession>A0ABD1ZEN1</accession>
<protein>
    <submittedName>
        <fullName evidence="1">Uncharacterized protein</fullName>
    </submittedName>
</protein>
<proteinExistence type="predicted"/>
<dbReference type="EMBL" id="JBHFFA010000001">
    <property type="protein sequence ID" value="KAL2649906.1"/>
    <property type="molecule type" value="Genomic_DNA"/>
</dbReference>
<evidence type="ECO:0000313" key="1">
    <source>
        <dbReference type="EMBL" id="KAL2649906.1"/>
    </source>
</evidence>
<keyword evidence="2" id="KW-1185">Reference proteome</keyword>
<organism evidence="1 2">
    <name type="scientific">Riccia fluitans</name>
    <dbReference type="NCBI Taxonomy" id="41844"/>
    <lineage>
        <taxon>Eukaryota</taxon>
        <taxon>Viridiplantae</taxon>
        <taxon>Streptophyta</taxon>
        <taxon>Embryophyta</taxon>
        <taxon>Marchantiophyta</taxon>
        <taxon>Marchantiopsida</taxon>
        <taxon>Marchantiidae</taxon>
        <taxon>Marchantiales</taxon>
        <taxon>Ricciaceae</taxon>
        <taxon>Riccia</taxon>
    </lineage>
</organism>
<reference evidence="1 2" key="1">
    <citation type="submission" date="2024-09" db="EMBL/GenBank/DDBJ databases">
        <title>Chromosome-scale assembly of Riccia fluitans.</title>
        <authorList>
            <person name="Paukszto L."/>
            <person name="Sawicki J."/>
            <person name="Karawczyk K."/>
            <person name="Piernik-Szablinska J."/>
            <person name="Szczecinska M."/>
            <person name="Mazdziarz M."/>
        </authorList>
    </citation>
    <scope>NUCLEOTIDE SEQUENCE [LARGE SCALE GENOMIC DNA]</scope>
    <source>
        <strain evidence="1">Rf_01</strain>
        <tissue evidence="1">Aerial parts of the thallus</tissue>
    </source>
</reference>
<dbReference type="Proteomes" id="UP001605036">
    <property type="component" value="Unassembled WGS sequence"/>
</dbReference>
<name>A0ABD1ZEN1_9MARC</name>
<dbReference type="AlphaFoldDB" id="A0ABD1ZEN1"/>
<gene>
    <name evidence="1" type="ORF">R1flu_018034</name>
</gene>
<comment type="caution">
    <text evidence="1">The sequence shown here is derived from an EMBL/GenBank/DDBJ whole genome shotgun (WGS) entry which is preliminary data.</text>
</comment>